<dbReference type="PANTHER" id="PTHR31669:SF225">
    <property type="entry name" value="OS03G0655600 PROTEIN"/>
    <property type="match status" value="1"/>
</dbReference>
<dbReference type="Pfam" id="PF10551">
    <property type="entry name" value="MULE"/>
    <property type="match status" value="1"/>
</dbReference>
<dbReference type="InterPro" id="IPR004330">
    <property type="entry name" value="FAR1_DNA_bnd_dom"/>
</dbReference>
<keyword evidence="2 6" id="KW-0479">Metal-binding</keyword>
<dbReference type="PROSITE" id="PS50966">
    <property type="entry name" value="ZF_SWIM"/>
    <property type="match status" value="1"/>
</dbReference>
<evidence type="ECO:0000256" key="3">
    <source>
        <dbReference type="ARBA" id="ARBA00022771"/>
    </source>
</evidence>
<evidence type="ECO:0000259" key="7">
    <source>
        <dbReference type="PROSITE" id="PS50966"/>
    </source>
</evidence>
<dbReference type="OrthoDB" id="1927586at2759"/>
<name>A0A443NP91_9MAGN</name>
<evidence type="ECO:0000256" key="6">
    <source>
        <dbReference type="RuleBase" id="RU367018"/>
    </source>
</evidence>
<keyword evidence="3 5" id="KW-0863">Zinc-finger</keyword>
<dbReference type="GO" id="GO:0005634">
    <property type="term" value="C:nucleus"/>
    <property type="evidence" value="ECO:0007669"/>
    <property type="project" value="UniProtKB-SubCell"/>
</dbReference>
<comment type="caution">
    <text evidence="8">The sequence shown here is derived from an EMBL/GenBank/DDBJ whole genome shotgun (WGS) entry which is preliminary data.</text>
</comment>
<dbReference type="GO" id="GO:0008270">
    <property type="term" value="F:zinc ion binding"/>
    <property type="evidence" value="ECO:0007669"/>
    <property type="project" value="UniProtKB-UniRule"/>
</dbReference>
<dbReference type="STRING" id="337451.A0A443NP91"/>
<comment type="similarity">
    <text evidence="1 6">Belongs to the FHY3/FAR1 family.</text>
</comment>
<evidence type="ECO:0000256" key="4">
    <source>
        <dbReference type="ARBA" id="ARBA00022833"/>
    </source>
</evidence>
<evidence type="ECO:0000256" key="5">
    <source>
        <dbReference type="PROSITE-ProRule" id="PRU00325"/>
    </source>
</evidence>
<dbReference type="PANTHER" id="PTHR31669">
    <property type="entry name" value="PROTEIN FAR1-RELATED SEQUENCE 10-RELATED"/>
    <property type="match status" value="1"/>
</dbReference>
<evidence type="ECO:0000313" key="9">
    <source>
        <dbReference type="Proteomes" id="UP000283530"/>
    </source>
</evidence>
<organism evidence="8 9">
    <name type="scientific">Cinnamomum micranthum f. kanehirae</name>
    <dbReference type="NCBI Taxonomy" id="337451"/>
    <lineage>
        <taxon>Eukaryota</taxon>
        <taxon>Viridiplantae</taxon>
        <taxon>Streptophyta</taxon>
        <taxon>Embryophyta</taxon>
        <taxon>Tracheophyta</taxon>
        <taxon>Spermatophyta</taxon>
        <taxon>Magnoliopsida</taxon>
        <taxon>Magnoliidae</taxon>
        <taxon>Laurales</taxon>
        <taxon>Lauraceae</taxon>
        <taxon>Cinnamomum</taxon>
    </lineage>
</organism>
<dbReference type="Pfam" id="PF04434">
    <property type="entry name" value="SWIM"/>
    <property type="match status" value="1"/>
</dbReference>
<dbReference type="Pfam" id="PF03101">
    <property type="entry name" value="FAR1"/>
    <property type="match status" value="1"/>
</dbReference>
<keyword evidence="9" id="KW-1185">Reference proteome</keyword>
<accession>A0A443NP91</accession>
<dbReference type="InterPro" id="IPR006564">
    <property type="entry name" value="Znf_PMZ"/>
</dbReference>
<sequence>MSYAQGNIMEGPINQGNEFEEHQLGSEGESAECCTTLDVEPSVTNGDRRMEISAVSELAEPYVGMEFDSEEDARAFYYDYARRKGFLARISSFYCSKLNGEKISREFVCSKQGFYKNTDVPNGTKKRRKRPSTRTGCTAMMTVRKQDPSGKWFVVKFHKDHNHPLLSPNEMWRVRPRRRTFDVKKRFADHLPEKRIRKLLASSNADCSGQSSMASNDNMKKRQRNFPGDCETLLEYLKRKQAENPAFFFAIDVDEKQSLTKVFWVDGRSRMAYDYFGDVVTIDTTYKTKRSRMPFATFTGVNHHKQSVLFGCALLSDESTSTFVWLFKTWLTSMNGRYPISIVTDHDKAIRAAVAHVFPETNHRFCLWHIIRKQNEMLPHVVFAHPHFQEEFLNFVQQAETIEEFESSWEKLLEKYMLKENEWLKSLYGDRQQWVPVYLRDKFFADLSTNQQSDNMNSFFDGYVDAQTTPQDFVTQYEKGLNSRYEKEDEDYLTLDTLPVLCTRSTVEKQAASIYTKRVFETFQEEILEECNYSVDKIDDDGATNVYKVARFDQERKAQTVTFNIAEMRAHCSCKKFEFSGILCRHVLAVFRVTNIFTIPSHYILKRWTKNANNEVVLDQYGIEVQANYNERTMLRYNILCREALKFIEDAAQSADVFNVAMGSIRDTAKKVNAAKEIVARAEKMGIDGTMYEDNFNVEVEANALAIQETLQDPEYFRIKRQASTSRLRSASEKSSFKSPACSLCKGPKHNIRSCPRAANVSTEQINQGHASIFVQDGTQNTILQ</sequence>
<evidence type="ECO:0000313" key="8">
    <source>
        <dbReference type="EMBL" id="RWR80348.1"/>
    </source>
</evidence>
<reference evidence="8 9" key="1">
    <citation type="journal article" date="2019" name="Nat. Plants">
        <title>Stout camphor tree genome fills gaps in understanding of flowering plant genome evolution.</title>
        <authorList>
            <person name="Chaw S.M."/>
            <person name="Liu Y.C."/>
            <person name="Wu Y.W."/>
            <person name="Wang H.Y."/>
            <person name="Lin C.I."/>
            <person name="Wu C.S."/>
            <person name="Ke H.M."/>
            <person name="Chang L.Y."/>
            <person name="Hsu C.Y."/>
            <person name="Yang H.T."/>
            <person name="Sudianto E."/>
            <person name="Hsu M.H."/>
            <person name="Wu K.P."/>
            <person name="Wang L.N."/>
            <person name="Leebens-Mack J.H."/>
            <person name="Tsai I.J."/>
        </authorList>
    </citation>
    <scope>NUCLEOTIDE SEQUENCE [LARGE SCALE GENOMIC DNA]</scope>
    <source>
        <strain evidence="9">cv. Chaw 1501</strain>
        <tissue evidence="8">Young leaves</tissue>
    </source>
</reference>
<dbReference type="Proteomes" id="UP000283530">
    <property type="component" value="Unassembled WGS sequence"/>
</dbReference>
<evidence type="ECO:0000256" key="1">
    <source>
        <dbReference type="ARBA" id="ARBA00005889"/>
    </source>
</evidence>
<keyword evidence="4 6" id="KW-0862">Zinc</keyword>
<keyword evidence="6" id="KW-0539">Nucleus</keyword>
<feature type="domain" description="SWIM-type" evidence="7">
    <location>
        <begin position="559"/>
        <end position="595"/>
    </location>
</feature>
<dbReference type="SMART" id="SM00575">
    <property type="entry name" value="ZnF_PMZ"/>
    <property type="match status" value="1"/>
</dbReference>
<dbReference type="AlphaFoldDB" id="A0A443NP91"/>
<gene>
    <name evidence="8" type="ORF">CKAN_00898200</name>
</gene>
<dbReference type="InterPro" id="IPR018289">
    <property type="entry name" value="MULE_transposase_dom"/>
</dbReference>
<protein>
    <recommendedName>
        <fullName evidence="6">Protein FAR1-RELATED SEQUENCE</fullName>
    </recommendedName>
</protein>
<comment type="subcellular location">
    <subcellularLocation>
        <location evidence="6">Nucleus</location>
    </subcellularLocation>
</comment>
<proteinExistence type="inferred from homology"/>
<dbReference type="GO" id="GO:0006355">
    <property type="term" value="P:regulation of DNA-templated transcription"/>
    <property type="evidence" value="ECO:0007669"/>
    <property type="project" value="UniProtKB-UniRule"/>
</dbReference>
<evidence type="ECO:0000256" key="2">
    <source>
        <dbReference type="ARBA" id="ARBA00022723"/>
    </source>
</evidence>
<dbReference type="InterPro" id="IPR007527">
    <property type="entry name" value="Znf_SWIM"/>
</dbReference>
<dbReference type="InterPro" id="IPR031052">
    <property type="entry name" value="FHY3/FAR1"/>
</dbReference>
<dbReference type="EMBL" id="QPKB01000003">
    <property type="protein sequence ID" value="RWR80348.1"/>
    <property type="molecule type" value="Genomic_DNA"/>
</dbReference>
<comment type="function">
    <text evidence="6">Putative transcription activator involved in regulating light control of development.</text>
</comment>